<evidence type="ECO:0000313" key="2">
    <source>
        <dbReference type="EMBL" id="MCH4294424.1"/>
    </source>
</evidence>
<name>A0AAJ1EXW2_9GAMM</name>
<accession>A0AAJ1EXW2</accession>
<sequence>MENLLKELAELLERVQSINEFLLKDIATEQARGYLHAQNCVLVADLIDIVKTHKDEQCQK</sequence>
<protein>
    <submittedName>
        <fullName evidence="2">Uncharacterized protein</fullName>
    </submittedName>
</protein>
<reference evidence="2 3" key="1">
    <citation type="submission" date="2022-02" db="EMBL/GenBank/DDBJ databases">
        <title>The genome sequence of Shewanella sp. 3B26.</title>
        <authorList>
            <person name="Du J."/>
        </authorList>
    </citation>
    <scope>NUCLEOTIDE SEQUENCE [LARGE SCALE GENOMIC DNA]</scope>
    <source>
        <strain evidence="2 3">3B26</strain>
    </source>
</reference>
<dbReference type="EMBL" id="JAKUDL010000002">
    <property type="protein sequence ID" value="MCH4294424.1"/>
    <property type="molecule type" value="Genomic_DNA"/>
</dbReference>
<proteinExistence type="predicted"/>
<dbReference type="AlphaFoldDB" id="A0AAJ1EXW2"/>
<keyword evidence="3" id="KW-1185">Reference proteome</keyword>
<evidence type="ECO:0000313" key="1">
    <source>
        <dbReference type="EMBL" id="MCH4294419.1"/>
    </source>
</evidence>
<dbReference type="EMBL" id="JAKUDL010000002">
    <property type="protein sequence ID" value="MCH4294419.1"/>
    <property type="molecule type" value="Genomic_DNA"/>
</dbReference>
<evidence type="ECO:0000313" key="3">
    <source>
        <dbReference type="Proteomes" id="UP001297581"/>
    </source>
</evidence>
<gene>
    <name evidence="1" type="ORF">MJ923_08900</name>
    <name evidence="2" type="ORF">MJ923_08925</name>
</gene>
<organism evidence="2 3">
    <name type="scientific">Shewanella zhuhaiensis</name>
    <dbReference type="NCBI Taxonomy" id="2919576"/>
    <lineage>
        <taxon>Bacteria</taxon>
        <taxon>Pseudomonadati</taxon>
        <taxon>Pseudomonadota</taxon>
        <taxon>Gammaproteobacteria</taxon>
        <taxon>Alteromonadales</taxon>
        <taxon>Shewanellaceae</taxon>
        <taxon>Shewanella</taxon>
    </lineage>
</organism>
<comment type="caution">
    <text evidence="2">The sequence shown here is derived from an EMBL/GenBank/DDBJ whole genome shotgun (WGS) entry which is preliminary data.</text>
</comment>
<dbReference type="Proteomes" id="UP001297581">
    <property type="component" value="Unassembled WGS sequence"/>
</dbReference>
<dbReference type="RefSeq" id="WP_214508835.1">
    <property type="nucleotide sequence ID" value="NZ_JAKUDL010000002.1"/>
</dbReference>